<gene>
    <name evidence="1" type="ORF">CQA01_07590</name>
</gene>
<proteinExistence type="predicted"/>
<evidence type="ECO:0008006" key="3">
    <source>
        <dbReference type="Google" id="ProtNLM"/>
    </source>
</evidence>
<organism evidence="1 2">
    <name type="scientific">Cyclobacterium qasimii</name>
    <dbReference type="NCBI Taxonomy" id="1350429"/>
    <lineage>
        <taxon>Bacteria</taxon>
        <taxon>Pseudomonadati</taxon>
        <taxon>Bacteroidota</taxon>
        <taxon>Cytophagia</taxon>
        <taxon>Cytophagales</taxon>
        <taxon>Cyclobacteriaceae</taxon>
        <taxon>Cyclobacterium</taxon>
    </lineage>
</organism>
<dbReference type="AlphaFoldDB" id="A0A512C7R8"/>
<comment type="caution">
    <text evidence="1">The sequence shown here is derived from an EMBL/GenBank/DDBJ whole genome shotgun (WGS) entry which is preliminary data.</text>
</comment>
<dbReference type="RefSeq" id="WP_040416871.1">
    <property type="nucleotide sequence ID" value="NZ_BJYV01000002.1"/>
</dbReference>
<evidence type="ECO:0000313" key="1">
    <source>
        <dbReference type="EMBL" id="GEO20225.1"/>
    </source>
</evidence>
<keyword evidence="2" id="KW-1185">Reference proteome</keyword>
<reference evidence="1 2" key="1">
    <citation type="submission" date="2019-07" db="EMBL/GenBank/DDBJ databases">
        <title>Whole genome shotgun sequence of Cyclobacterium qasimii NBRC 106168.</title>
        <authorList>
            <person name="Hosoyama A."/>
            <person name="Uohara A."/>
            <person name="Ohji S."/>
            <person name="Ichikawa N."/>
        </authorList>
    </citation>
    <scope>NUCLEOTIDE SEQUENCE [LARGE SCALE GENOMIC DNA]</scope>
    <source>
        <strain evidence="1 2">NBRC 106168</strain>
    </source>
</reference>
<dbReference type="PROSITE" id="PS51257">
    <property type="entry name" value="PROKAR_LIPOPROTEIN"/>
    <property type="match status" value="1"/>
</dbReference>
<sequence length="280" mass="32324">MHLFFRNAVYLASVLAISCTSLKPVQDLSTEALDGIGQFRELDYSFHTSCIEDCTFSKISEVEIERKLNCSCESYQLADDQVYNMYLALIDYWEGLYQLSSMNINQYNLSRPTVALRTTNLIQLKDEHLLAFQKLSEISLKAVTGQYRKNKIKTYMAEADTYQQIISDKLTFVLRENLSGLLAIQEEGWYAYYKTLTYDPTLNTVDKALATDKYYKLLENNKTRNNQITVLIEVIDLISQKHHQLVEAGTKSNSAGFREEVGRISRDLHTLHYAFEQLKK</sequence>
<dbReference type="Proteomes" id="UP000321301">
    <property type="component" value="Unassembled WGS sequence"/>
</dbReference>
<accession>A0A512C7R8</accession>
<evidence type="ECO:0000313" key="2">
    <source>
        <dbReference type="Proteomes" id="UP000321301"/>
    </source>
</evidence>
<protein>
    <recommendedName>
        <fullName evidence="3">DUF3829 domain-containing protein</fullName>
    </recommendedName>
</protein>
<dbReference type="EMBL" id="BJYV01000002">
    <property type="protein sequence ID" value="GEO20225.1"/>
    <property type="molecule type" value="Genomic_DNA"/>
</dbReference>
<name>A0A512C7R8_9BACT</name>